<dbReference type="RefSeq" id="WP_310268119.1">
    <property type="nucleotide sequence ID" value="NZ_JAVDXW010000001.1"/>
</dbReference>
<gene>
    <name evidence="1" type="ORF">JOF55_000213</name>
</gene>
<evidence type="ECO:0000313" key="1">
    <source>
        <dbReference type="EMBL" id="MDR7300032.1"/>
    </source>
</evidence>
<name>A0AAE3Z7Z5_9ACTN</name>
<evidence type="ECO:0008006" key="3">
    <source>
        <dbReference type="Google" id="ProtNLM"/>
    </source>
</evidence>
<protein>
    <recommendedName>
        <fullName evidence="3">DUF397 domain-containing protein</fullName>
    </recommendedName>
</protein>
<dbReference type="Proteomes" id="UP001180845">
    <property type="component" value="Unassembled WGS sequence"/>
</dbReference>
<dbReference type="EMBL" id="JAVDXW010000001">
    <property type="protein sequence ID" value="MDR7300032.1"/>
    <property type="molecule type" value="Genomic_DNA"/>
</dbReference>
<comment type="caution">
    <text evidence="1">The sequence shown here is derived from an EMBL/GenBank/DDBJ whole genome shotgun (WGS) entry which is preliminary data.</text>
</comment>
<accession>A0AAE3Z7Z5</accession>
<organism evidence="1 2">
    <name type="scientific">Haloactinomyces albus</name>
    <dbReference type="NCBI Taxonomy" id="1352928"/>
    <lineage>
        <taxon>Bacteria</taxon>
        <taxon>Bacillati</taxon>
        <taxon>Actinomycetota</taxon>
        <taxon>Actinomycetes</taxon>
        <taxon>Actinopolysporales</taxon>
        <taxon>Actinopolysporaceae</taxon>
        <taxon>Haloactinomyces</taxon>
    </lineage>
</organism>
<evidence type="ECO:0000313" key="2">
    <source>
        <dbReference type="Proteomes" id="UP001180845"/>
    </source>
</evidence>
<reference evidence="1" key="1">
    <citation type="submission" date="2023-07" db="EMBL/GenBank/DDBJ databases">
        <title>Sequencing the genomes of 1000 actinobacteria strains.</title>
        <authorList>
            <person name="Klenk H.-P."/>
        </authorList>
    </citation>
    <scope>NUCLEOTIDE SEQUENCE</scope>
    <source>
        <strain evidence="1">DSM 45977</strain>
    </source>
</reference>
<dbReference type="AlphaFoldDB" id="A0AAE3Z7Z5"/>
<keyword evidence="2" id="KW-1185">Reference proteome</keyword>
<proteinExistence type="predicted"/>
<sequence>MIPAHNPYEGLDESQYTAIVEGTYIKSRFSSANGGCLSLTTVGEYIGLQDDKLPEADRKARTHIYTRDELRAFIEGAKAGEFDHLL</sequence>